<dbReference type="PANTHER" id="PTHR22807:SF70">
    <property type="entry name" value="TRNA_RRNA CYTOSINE-C5-METHYLASE, NOL1_NOP2_SUN FAMILY, FUSED TO N-TERMINAL NUSB REGULATOR DOMAIN"/>
    <property type="match status" value="1"/>
</dbReference>
<evidence type="ECO:0000256" key="2">
    <source>
        <dbReference type="ARBA" id="ARBA00022679"/>
    </source>
</evidence>
<accession>D2RGI9</accession>
<dbReference type="SUPFAM" id="SSF48013">
    <property type="entry name" value="NusB-like"/>
    <property type="match status" value="1"/>
</dbReference>
<dbReference type="GO" id="GO:0006355">
    <property type="term" value="P:regulation of DNA-templated transcription"/>
    <property type="evidence" value="ECO:0007669"/>
    <property type="project" value="InterPro"/>
</dbReference>
<dbReference type="KEGG" id="apo:Arcpr_0344"/>
<dbReference type="AlphaFoldDB" id="D2RGI9"/>
<evidence type="ECO:0000313" key="8">
    <source>
        <dbReference type="Proteomes" id="UP000001901"/>
    </source>
</evidence>
<dbReference type="PROSITE" id="PS51686">
    <property type="entry name" value="SAM_MT_RSMB_NOP"/>
    <property type="match status" value="1"/>
</dbReference>
<evidence type="ECO:0000256" key="4">
    <source>
        <dbReference type="ARBA" id="ARBA00022884"/>
    </source>
</evidence>
<keyword evidence="1 5" id="KW-0489">Methyltransferase</keyword>
<evidence type="ECO:0000256" key="3">
    <source>
        <dbReference type="ARBA" id="ARBA00022691"/>
    </source>
</evidence>
<comment type="caution">
    <text evidence="5">Lacks conserved residue(s) required for the propagation of feature annotation.</text>
</comment>
<keyword evidence="4 5" id="KW-0694">RNA-binding</keyword>
<dbReference type="InterPro" id="IPR054728">
    <property type="entry name" value="RsmB-like_ferredoxin"/>
</dbReference>
<dbReference type="GO" id="GO:0001510">
    <property type="term" value="P:RNA methylation"/>
    <property type="evidence" value="ECO:0007669"/>
    <property type="project" value="InterPro"/>
</dbReference>
<protein>
    <submittedName>
        <fullName evidence="7">Fmu (Sun) domain protein</fullName>
    </submittedName>
</protein>
<dbReference type="InterPro" id="IPR035926">
    <property type="entry name" value="NusB-like_sf"/>
</dbReference>
<dbReference type="STRING" id="572546.Arcpr_0344"/>
<dbReference type="EMBL" id="CP001857">
    <property type="protein sequence ID" value="ADB57414.1"/>
    <property type="molecule type" value="Genomic_DNA"/>
</dbReference>
<dbReference type="Gene3D" id="1.10.940.10">
    <property type="entry name" value="NusB-like"/>
    <property type="match status" value="1"/>
</dbReference>
<sequence length="443" mass="51290">MIYTQELVAEVLKVIEETKLSEKEAIKRCLSGKISDHAIWSSVHAYVFEIEKRLNLIDFILRNCFREFDKQNTVFKNLLRVGVYEMHFKGVHPALATDSIVRIVKQRFNLKMASLANAVLRRAEKFDYERRFRKLGKVKRLALEYWHPEWFVRYAIDMLGEDEAIKLMKANNEKQSVYVRVNELKANIEEVRRYLENSGVEIEETPLPEVFKAVKYEKHPSVLDWHSEGKYVVQDLASCFVSHVLDPQPDEIILDLASAPGLKASHIASMMENKGVIIAVDNSAERLERMKAKMKQLGVKNVVCRLADGCKIKVGDVDKVLVDPPCSSTGSFRSYPCVKWRFDRELYLKTIDVQRKMIKNAFRNLKSGGIMVYSTCSITFDENEENVMFASEFFKVEEVKPVIGVRGIREFRGKVFPFWDKVVRTFPHLHDCTGFFISKLKKV</sequence>
<keyword evidence="3 5" id="KW-0949">S-adenosyl-L-methionine</keyword>
<organism evidence="7 8">
    <name type="scientific">Archaeoglobus profundus (strain DSM 5631 / JCM 9629 / NBRC 100127 / Av18)</name>
    <dbReference type="NCBI Taxonomy" id="572546"/>
    <lineage>
        <taxon>Archaea</taxon>
        <taxon>Methanobacteriati</taxon>
        <taxon>Methanobacteriota</taxon>
        <taxon>Archaeoglobi</taxon>
        <taxon>Archaeoglobales</taxon>
        <taxon>Archaeoglobaceae</taxon>
        <taxon>Archaeoglobus</taxon>
    </lineage>
</organism>
<feature type="binding site" evidence="5">
    <location>
        <position position="323"/>
    </location>
    <ligand>
        <name>S-adenosyl-L-methionine</name>
        <dbReference type="ChEBI" id="CHEBI:59789"/>
    </ligand>
</feature>
<dbReference type="Pfam" id="PF22458">
    <property type="entry name" value="RsmF-B_ferredox"/>
    <property type="match status" value="1"/>
</dbReference>
<dbReference type="InterPro" id="IPR029063">
    <property type="entry name" value="SAM-dependent_MTases_sf"/>
</dbReference>
<dbReference type="PRINTS" id="PR02008">
    <property type="entry name" value="RCMTFAMILY"/>
</dbReference>
<feature type="domain" description="SAM-dependent MTase RsmB/NOP-type" evidence="6">
    <location>
        <begin position="167"/>
        <end position="443"/>
    </location>
</feature>
<dbReference type="Gene3D" id="3.40.50.150">
    <property type="entry name" value="Vaccinia Virus protein VP39"/>
    <property type="match status" value="1"/>
</dbReference>
<evidence type="ECO:0000259" key="6">
    <source>
        <dbReference type="PROSITE" id="PS51686"/>
    </source>
</evidence>
<dbReference type="Proteomes" id="UP000001901">
    <property type="component" value="Chromosome"/>
</dbReference>
<reference evidence="7 8" key="1">
    <citation type="journal article" date="2010" name="Stand. Genomic Sci.">
        <title>Complete genome sequence of Archaeoglobus profundus type strain (AV18).</title>
        <authorList>
            <person name="von Jan M."/>
            <person name="Lapidus A."/>
            <person name="Del Rio T.G."/>
            <person name="Copeland A."/>
            <person name="Tice H."/>
            <person name="Cheng J.F."/>
            <person name="Lucas S."/>
            <person name="Chen F."/>
            <person name="Nolan M."/>
            <person name="Goodwin L."/>
            <person name="Han C."/>
            <person name="Pitluck S."/>
            <person name="Liolios K."/>
            <person name="Ivanova N."/>
            <person name="Mavromatis K."/>
            <person name="Ovchinnikova G."/>
            <person name="Chertkov O."/>
            <person name="Pati A."/>
            <person name="Chen A."/>
            <person name="Palaniappan K."/>
            <person name="Land M."/>
            <person name="Hauser L."/>
            <person name="Chang Y.J."/>
            <person name="Jeffries C.D."/>
            <person name="Saunders E."/>
            <person name="Brettin T."/>
            <person name="Detter J.C."/>
            <person name="Chain P."/>
            <person name="Eichinger K."/>
            <person name="Huber H."/>
            <person name="Spring S."/>
            <person name="Rohde M."/>
            <person name="Goker M."/>
            <person name="Wirth R."/>
            <person name="Woyke T."/>
            <person name="Bristow J."/>
            <person name="Eisen J.A."/>
            <person name="Markowitz V."/>
            <person name="Hugenholtz P."/>
            <person name="Kyrpides N.C."/>
            <person name="Klenk H.P."/>
        </authorList>
    </citation>
    <scope>NUCLEOTIDE SEQUENCE [LARGE SCALE GENOMIC DNA]</scope>
    <source>
        <strain evidence="8">DSM 5631 / JCM 9629 / NBRC 100127 / Av18</strain>
    </source>
</reference>
<dbReference type="Pfam" id="PF01189">
    <property type="entry name" value="Methyltr_RsmB-F"/>
    <property type="match status" value="1"/>
</dbReference>
<proteinExistence type="inferred from homology"/>
<evidence type="ECO:0000256" key="5">
    <source>
        <dbReference type="PROSITE-ProRule" id="PRU01023"/>
    </source>
</evidence>
<dbReference type="InterPro" id="IPR023267">
    <property type="entry name" value="RCMT"/>
</dbReference>
<dbReference type="OrthoDB" id="14725at2157"/>
<name>D2RGI9_ARCPA</name>
<dbReference type="InterPro" id="IPR001678">
    <property type="entry name" value="MeTrfase_RsmB-F_NOP2_dom"/>
</dbReference>
<dbReference type="CDD" id="cd02440">
    <property type="entry name" value="AdoMet_MTases"/>
    <property type="match status" value="1"/>
</dbReference>
<dbReference type="Gene3D" id="3.30.70.1170">
    <property type="entry name" value="Sun protein, domain 3"/>
    <property type="match status" value="1"/>
</dbReference>
<dbReference type="Pfam" id="PF01029">
    <property type="entry name" value="NusB"/>
    <property type="match status" value="1"/>
</dbReference>
<evidence type="ECO:0000256" key="1">
    <source>
        <dbReference type="ARBA" id="ARBA00022603"/>
    </source>
</evidence>
<evidence type="ECO:0000313" key="7">
    <source>
        <dbReference type="EMBL" id="ADB57414.1"/>
    </source>
</evidence>
<dbReference type="GO" id="GO:0008173">
    <property type="term" value="F:RNA methyltransferase activity"/>
    <property type="evidence" value="ECO:0007669"/>
    <property type="project" value="InterPro"/>
</dbReference>
<dbReference type="GeneID" id="8738998"/>
<feature type="active site" description="Nucleophile" evidence="5">
    <location>
        <position position="376"/>
    </location>
</feature>
<gene>
    <name evidence="7" type="ordered locus">Arcpr_0344</name>
</gene>
<dbReference type="InterPro" id="IPR049560">
    <property type="entry name" value="MeTrfase_RsmB-F_NOP2_cat"/>
</dbReference>
<feature type="binding site" evidence="5">
    <location>
        <position position="281"/>
    </location>
    <ligand>
        <name>S-adenosyl-L-methionine</name>
        <dbReference type="ChEBI" id="CHEBI:59789"/>
    </ligand>
</feature>
<keyword evidence="2 5" id="KW-0808">Transferase</keyword>
<dbReference type="RefSeq" id="WP_012939750.1">
    <property type="nucleotide sequence ID" value="NC_013741.1"/>
</dbReference>
<dbReference type="PaxDb" id="572546-Arcpr_0344"/>
<dbReference type="SUPFAM" id="SSF53335">
    <property type="entry name" value="S-adenosyl-L-methionine-dependent methyltransferases"/>
    <property type="match status" value="1"/>
</dbReference>
<keyword evidence="8" id="KW-1185">Reference proteome</keyword>
<dbReference type="HOGENOM" id="CLU_005316_0_1_2"/>
<dbReference type="PANTHER" id="PTHR22807">
    <property type="entry name" value="NOP2 YEAST -RELATED NOL1/NOP2/FMU SUN DOMAIN-CONTAINING"/>
    <property type="match status" value="1"/>
</dbReference>
<dbReference type="eggNOG" id="arCOG00974">
    <property type="taxonomic scope" value="Archaea"/>
</dbReference>
<comment type="similarity">
    <text evidence="5">Belongs to the class I-like SAM-binding methyltransferase superfamily. RsmB/NOP family.</text>
</comment>
<dbReference type="GO" id="GO:0003723">
    <property type="term" value="F:RNA binding"/>
    <property type="evidence" value="ECO:0007669"/>
    <property type="project" value="UniProtKB-UniRule"/>
</dbReference>
<dbReference type="InterPro" id="IPR006027">
    <property type="entry name" value="NusB_RsmB_TIM44"/>
</dbReference>